<dbReference type="Proteomes" id="UP001162640">
    <property type="component" value="Unassembled WGS sequence"/>
</dbReference>
<reference evidence="5" key="1">
    <citation type="journal article" date="2023" name="Commun. Biol.">
        <title>Genome analysis of Parmales, the sister group of diatoms, reveals the evolutionary specialization of diatoms from phago-mixotrophs to photoautotrophs.</title>
        <authorList>
            <person name="Ban H."/>
            <person name="Sato S."/>
            <person name="Yoshikawa S."/>
            <person name="Yamada K."/>
            <person name="Nakamura Y."/>
            <person name="Ichinomiya M."/>
            <person name="Sato N."/>
            <person name="Blanc-Mathieu R."/>
            <person name="Endo H."/>
            <person name="Kuwata A."/>
            <person name="Ogata H."/>
        </authorList>
    </citation>
    <scope>NUCLEOTIDE SEQUENCE [LARGE SCALE GENOMIC DNA]</scope>
</reference>
<name>A0A9W6ZII2_9STRA</name>
<sequence>MCSGYHLILTFAILLIIPLPTLFHFQKALESAKANYSPDSPDIRLHPLNILVHSNKPTDARGILYSSKIPIDDRAQTVKFGLDNISNNWEVILKEYKAYEAIHKILPAWEFPWHKTVWVKFFELPTGSDSFFPETLKLLNKAGIVSGYFAKVLPNSAFYPHIGFIAGIWRYHLTLVAPEIKNHVPPTIIHSPETLLSPLHLGVQRTPNLKPLDKQQHYSRGLYDPDLDQYYRMNEGMEDPEREKASLRVREDIKEGWMYHEYESEISESGRGILKHYELTERGLGGDITTMDLLSSSLQFEDSDIREL</sequence>
<protein>
    <recommendedName>
        <fullName evidence="3">Aspartyl/asparaginy/proline hydroxylase domain-containing protein</fullName>
    </recommendedName>
</protein>
<evidence type="ECO:0000256" key="1">
    <source>
        <dbReference type="ARBA" id="ARBA00007730"/>
    </source>
</evidence>
<feature type="signal peptide" evidence="2">
    <location>
        <begin position="1"/>
        <end position="23"/>
    </location>
</feature>
<dbReference type="AlphaFoldDB" id="A0A9W6ZII2"/>
<comment type="similarity">
    <text evidence="1">Belongs to the aspartyl/asparaginyl beta-hydroxylase family.</text>
</comment>
<evidence type="ECO:0000313" key="5">
    <source>
        <dbReference type="Proteomes" id="UP001162640"/>
    </source>
</evidence>
<dbReference type="InterPro" id="IPR007803">
    <property type="entry name" value="Asp/Arg/Pro-Hydrxlase"/>
</dbReference>
<proteinExistence type="inferred from homology"/>
<dbReference type="Gene3D" id="2.60.120.330">
    <property type="entry name" value="B-lactam Antibiotic, Isopenicillin N Synthase, Chain"/>
    <property type="match status" value="1"/>
</dbReference>
<dbReference type="Pfam" id="PF05118">
    <property type="entry name" value="Asp_Arg_Hydrox"/>
    <property type="match status" value="1"/>
</dbReference>
<keyword evidence="2" id="KW-0732">Signal</keyword>
<evidence type="ECO:0000313" key="4">
    <source>
        <dbReference type="EMBL" id="GMH50635.1"/>
    </source>
</evidence>
<comment type="caution">
    <text evidence="4">The sequence shown here is derived from an EMBL/GenBank/DDBJ whole genome shotgun (WGS) entry which is preliminary data.</text>
</comment>
<feature type="chain" id="PRO_5040956711" description="Aspartyl/asparaginy/proline hydroxylase domain-containing protein" evidence="2">
    <location>
        <begin position="24"/>
        <end position="308"/>
    </location>
</feature>
<dbReference type="EMBL" id="BLQM01000016">
    <property type="protein sequence ID" value="GMH50635.1"/>
    <property type="molecule type" value="Genomic_DNA"/>
</dbReference>
<organism evidence="4 5">
    <name type="scientific">Triparma laevis f. inornata</name>
    <dbReference type="NCBI Taxonomy" id="1714386"/>
    <lineage>
        <taxon>Eukaryota</taxon>
        <taxon>Sar</taxon>
        <taxon>Stramenopiles</taxon>
        <taxon>Ochrophyta</taxon>
        <taxon>Bolidophyceae</taxon>
        <taxon>Parmales</taxon>
        <taxon>Triparmaceae</taxon>
        <taxon>Triparma</taxon>
    </lineage>
</organism>
<accession>A0A9W6ZII2</accession>
<evidence type="ECO:0000259" key="3">
    <source>
        <dbReference type="Pfam" id="PF05118"/>
    </source>
</evidence>
<dbReference type="InterPro" id="IPR027443">
    <property type="entry name" value="IPNS-like_sf"/>
</dbReference>
<feature type="domain" description="Aspartyl/asparaginy/proline hydroxylase" evidence="3">
    <location>
        <begin position="87"/>
        <end position="179"/>
    </location>
</feature>
<gene>
    <name evidence="4" type="ORF">TL16_g00831</name>
</gene>
<evidence type="ECO:0000256" key="2">
    <source>
        <dbReference type="SAM" id="SignalP"/>
    </source>
</evidence>